<organism evidence="2 3">
    <name type="scientific">Halteria grandinella</name>
    <dbReference type="NCBI Taxonomy" id="5974"/>
    <lineage>
        <taxon>Eukaryota</taxon>
        <taxon>Sar</taxon>
        <taxon>Alveolata</taxon>
        <taxon>Ciliophora</taxon>
        <taxon>Intramacronucleata</taxon>
        <taxon>Spirotrichea</taxon>
        <taxon>Stichotrichia</taxon>
        <taxon>Sporadotrichida</taxon>
        <taxon>Halteriidae</taxon>
        <taxon>Halteria</taxon>
    </lineage>
</organism>
<dbReference type="EMBL" id="RRYP01015088">
    <property type="protein sequence ID" value="TNV75670.1"/>
    <property type="molecule type" value="Genomic_DNA"/>
</dbReference>
<dbReference type="InterPro" id="IPR016040">
    <property type="entry name" value="NAD(P)-bd_dom"/>
</dbReference>
<comment type="caution">
    <text evidence="2">The sequence shown here is derived from an EMBL/GenBank/DDBJ whole genome shotgun (WGS) entry which is preliminary data.</text>
</comment>
<dbReference type="Proteomes" id="UP000785679">
    <property type="component" value="Unassembled WGS sequence"/>
</dbReference>
<sequence>MALDQGYTVTIYSRDPEKKMAKLSHPNLIKIKGQLGDEGAMDAAMKGKDAVVNCIGPGGQLSKQTTCSDASRLIMAAMKRNGVSRLLVCGSFGAGGHRDFLPWVVKKLIGNILDDKDRMEAEIFASGLEYTIARPPRLLENQVQGDKIFVGENVNVAMGEIHPKDVAQFLLMCLYEGSWINKTPHISSSKK</sequence>
<evidence type="ECO:0000313" key="2">
    <source>
        <dbReference type="EMBL" id="TNV75670.1"/>
    </source>
</evidence>
<dbReference type="AlphaFoldDB" id="A0A8J8NK32"/>
<dbReference type="OrthoDB" id="419598at2759"/>
<name>A0A8J8NK32_HALGN</name>
<dbReference type="InterPro" id="IPR036291">
    <property type="entry name" value="NAD(P)-bd_dom_sf"/>
</dbReference>
<gene>
    <name evidence="2" type="ORF">FGO68_gene9051</name>
</gene>
<dbReference type="GO" id="GO:0004074">
    <property type="term" value="F:biliverdin reductase [NAD(P)H] activity"/>
    <property type="evidence" value="ECO:0007669"/>
    <property type="project" value="TreeGrafter"/>
</dbReference>
<reference evidence="2" key="1">
    <citation type="submission" date="2019-06" db="EMBL/GenBank/DDBJ databases">
        <authorList>
            <person name="Zheng W."/>
        </authorList>
    </citation>
    <scope>NUCLEOTIDE SEQUENCE</scope>
    <source>
        <strain evidence="2">QDHG01</strain>
    </source>
</reference>
<keyword evidence="3" id="KW-1185">Reference proteome</keyword>
<evidence type="ECO:0000259" key="1">
    <source>
        <dbReference type="Pfam" id="PF13460"/>
    </source>
</evidence>
<protein>
    <recommendedName>
        <fullName evidence="1">NAD(P)-binding domain-containing protein</fullName>
    </recommendedName>
</protein>
<proteinExistence type="predicted"/>
<dbReference type="InterPro" id="IPR051606">
    <property type="entry name" value="Polyketide_Oxido-like"/>
</dbReference>
<feature type="domain" description="NAD(P)-binding" evidence="1">
    <location>
        <begin position="2"/>
        <end position="174"/>
    </location>
</feature>
<dbReference type="Pfam" id="PF13460">
    <property type="entry name" value="NAD_binding_10"/>
    <property type="match status" value="1"/>
</dbReference>
<evidence type="ECO:0000313" key="3">
    <source>
        <dbReference type="Proteomes" id="UP000785679"/>
    </source>
</evidence>
<dbReference type="Gene3D" id="3.40.50.720">
    <property type="entry name" value="NAD(P)-binding Rossmann-like Domain"/>
    <property type="match status" value="1"/>
</dbReference>
<accession>A0A8J8NK32</accession>
<dbReference type="PANTHER" id="PTHR43355">
    <property type="entry name" value="FLAVIN REDUCTASE (NADPH)"/>
    <property type="match status" value="1"/>
</dbReference>
<dbReference type="GO" id="GO:0042602">
    <property type="term" value="F:riboflavin reductase (NADPH) activity"/>
    <property type="evidence" value="ECO:0007669"/>
    <property type="project" value="TreeGrafter"/>
</dbReference>
<dbReference type="SUPFAM" id="SSF51735">
    <property type="entry name" value="NAD(P)-binding Rossmann-fold domains"/>
    <property type="match status" value="1"/>
</dbReference>
<dbReference type="PANTHER" id="PTHR43355:SF2">
    <property type="entry name" value="FLAVIN REDUCTASE (NADPH)"/>
    <property type="match status" value="1"/>
</dbReference>